<sequence>MRTVTVDGRSGIITGRGMGPNDGKVFVLFDGDDTAESSARWVSVESVMVTGTLPASF</sequence>
<dbReference type="EMBL" id="MK061412">
    <property type="protein sequence ID" value="AZU97306.1"/>
    <property type="molecule type" value="Genomic_DNA"/>
</dbReference>
<protein>
    <submittedName>
        <fullName evidence="1">Uncharacterized protein</fullName>
    </submittedName>
</protein>
<dbReference type="KEGG" id="vg:55612951"/>
<evidence type="ECO:0000313" key="1">
    <source>
        <dbReference type="EMBL" id="AZU97306.1"/>
    </source>
</evidence>
<gene>
    <name evidence="1" type="primary">261</name>
    <name evidence="1" type="ORF">SEA_GILSON_261</name>
</gene>
<dbReference type="GeneID" id="55612951"/>
<accession>A0A3Q9R518</accession>
<reference evidence="1 2" key="1">
    <citation type="submission" date="2018-10" db="EMBL/GenBank/DDBJ databases">
        <authorList>
            <person name="Soria N.A."/>
            <person name="Batley M.G."/>
            <person name="Hanafy A."/>
            <person name="Singh N."/>
            <person name="Shaffer C.D."/>
            <person name="Weston-Hafer K.A."/>
            <person name="Russell D.A."/>
            <person name="Pope W.H."/>
            <person name="Jacobs-Sera D."/>
            <person name="Hendrix R.W."/>
            <person name="Hatfull G.F."/>
        </authorList>
    </citation>
    <scope>NUCLEOTIDE SEQUENCE [LARGE SCALE GENOMIC DNA]</scope>
</reference>
<organism evidence="1 2">
    <name type="scientific">Streptomyces phage Gilson</name>
    <dbReference type="NCBI Taxonomy" id="2488789"/>
    <lineage>
        <taxon>Viruses</taxon>
        <taxon>Duplodnaviria</taxon>
        <taxon>Heunggongvirae</taxon>
        <taxon>Uroviricota</taxon>
        <taxon>Caudoviricetes</taxon>
        <taxon>Stanwilliamsviridae</taxon>
        <taxon>Loccivirinae</taxon>
        <taxon>Gilsonvirus</taxon>
        <taxon>Gilsonvirus gilson</taxon>
    </lineage>
</organism>
<evidence type="ECO:0000313" key="2">
    <source>
        <dbReference type="Proteomes" id="UP000284334"/>
    </source>
</evidence>
<keyword evidence="2" id="KW-1185">Reference proteome</keyword>
<proteinExistence type="predicted"/>
<dbReference type="Proteomes" id="UP000284334">
    <property type="component" value="Segment"/>
</dbReference>
<dbReference type="RefSeq" id="YP_009842691.1">
    <property type="nucleotide sequence ID" value="NC_048742.1"/>
</dbReference>
<name>A0A3Q9R518_9CAUD</name>